<dbReference type="Gene3D" id="1.10.150.130">
    <property type="match status" value="1"/>
</dbReference>
<dbReference type="NCBIfam" id="NF040815">
    <property type="entry name" value="recomb_XerA_Arch"/>
    <property type="match status" value="1"/>
</dbReference>
<reference evidence="6" key="1">
    <citation type="submission" date="2018-06" db="EMBL/GenBank/DDBJ databases">
        <authorList>
            <person name="Zhirakovskaya E."/>
        </authorList>
    </citation>
    <scope>NUCLEOTIDE SEQUENCE</scope>
</reference>
<dbReference type="Pfam" id="PF13495">
    <property type="entry name" value="Phage_int_SAM_4"/>
    <property type="match status" value="1"/>
</dbReference>
<dbReference type="GO" id="GO:0015074">
    <property type="term" value="P:DNA integration"/>
    <property type="evidence" value="ECO:0007669"/>
    <property type="project" value="UniProtKB-KW"/>
</dbReference>
<feature type="domain" description="Tyr recombinase" evidence="4">
    <location>
        <begin position="101"/>
        <end position="276"/>
    </location>
</feature>
<dbReference type="GO" id="GO:0003677">
    <property type="term" value="F:DNA binding"/>
    <property type="evidence" value="ECO:0007669"/>
    <property type="project" value="UniProtKB-KW"/>
</dbReference>
<dbReference type="AlphaFoldDB" id="A0A3B1C306"/>
<keyword evidence="1" id="KW-0229">DNA integration</keyword>
<dbReference type="PANTHER" id="PTHR30349">
    <property type="entry name" value="PHAGE INTEGRASE-RELATED"/>
    <property type="match status" value="1"/>
</dbReference>
<feature type="domain" description="Core-binding (CB)" evidence="5">
    <location>
        <begin position="1"/>
        <end position="77"/>
    </location>
</feature>
<dbReference type="InterPro" id="IPR013762">
    <property type="entry name" value="Integrase-like_cat_sf"/>
</dbReference>
<dbReference type="PANTHER" id="PTHR30349:SF41">
    <property type="entry name" value="INTEGRASE_RECOMBINASE PROTEIN MJ0367-RELATED"/>
    <property type="match status" value="1"/>
</dbReference>
<accession>A0A3B1C306</accession>
<dbReference type="PROSITE" id="PS51900">
    <property type="entry name" value="CB"/>
    <property type="match status" value="1"/>
</dbReference>
<evidence type="ECO:0000256" key="1">
    <source>
        <dbReference type="ARBA" id="ARBA00022908"/>
    </source>
</evidence>
<sequence>MKKQEVIDSFNKKITIENYSVQTRKNYLSVLKLFLEWIENLSVEKVTEKEIEDYLFYCMNTKKYSFSTMKQIIATIRYLYVKVFNKPVPKALDVKLRKPTVLPSVLSSSDISKMLKVTSNIKHKTILFLIYSAGLRLGELLELKIGDIDSASMRIHVREGKGKKDRYIMLSENVLDLLREYYKIYKPKDYIFEGQKGGKYSSKSVQNIFKSALKKSGIKKKATVHTLRHSFATHLLDDGTDIRYIQELLGHKRLETTQIYTHVSSYSINKIKSPADKLKIKIDK</sequence>
<proteinExistence type="predicted"/>
<dbReference type="Pfam" id="PF00589">
    <property type="entry name" value="Phage_integrase"/>
    <property type="match status" value="1"/>
</dbReference>
<evidence type="ECO:0000259" key="5">
    <source>
        <dbReference type="PROSITE" id="PS51900"/>
    </source>
</evidence>
<evidence type="ECO:0000259" key="4">
    <source>
        <dbReference type="PROSITE" id="PS51898"/>
    </source>
</evidence>
<evidence type="ECO:0000256" key="2">
    <source>
        <dbReference type="ARBA" id="ARBA00023125"/>
    </source>
</evidence>
<dbReference type="InterPro" id="IPR010998">
    <property type="entry name" value="Integrase_recombinase_N"/>
</dbReference>
<evidence type="ECO:0000256" key="3">
    <source>
        <dbReference type="ARBA" id="ARBA00023172"/>
    </source>
</evidence>
<dbReference type="PROSITE" id="PS51898">
    <property type="entry name" value="TYR_RECOMBINASE"/>
    <property type="match status" value="1"/>
</dbReference>
<protein>
    <submittedName>
        <fullName evidence="6">Tyrosine recombinase XerD</fullName>
    </submittedName>
</protein>
<dbReference type="InterPro" id="IPR050090">
    <property type="entry name" value="Tyrosine_recombinase_XerCD"/>
</dbReference>
<evidence type="ECO:0000313" key="6">
    <source>
        <dbReference type="EMBL" id="VAX18404.1"/>
    </source>
</evidence>
<dbReference type="SUPFAM" id="SSF56349">
    <property type="entry name" value="DNA breaking-rejoining enzymes"/>
    <property type="match status" value="1"/>
</dbReference>
<gene>
    <name evidence="6" type="ORF">MNBD_IGNAVI01-182</name>
</gene>
<dbReference type="InterPro" id="IPR044068">
    <property type="entry name" value="CB"/>
</dbReference>
<organism evidence="6">
    <name type="scientific">hydrothermal vent metagenome</name>
    <dbReference type="NCBI Taxonomy" id="652676"/>
    <lineage>
        <taxon>unclassified sequences</taxon>
        <taxon>metagenomes</taxon>
        <taxon>ecological metagenomes</taxon>
    </lineage>
</organism>
<name>A0A3B1C306_9ZZZZ</name>
<dbReference type="Gene3D" id="1.10.443.10">
    <property type="entry name" value="Intergrase catalytic core"/>
    <property type="match status" value="1"/>
</dbReference>
<dbReference type="EMBL" id="UOGD01000101">
    <property type="protein sequence ID" value="VAX18404.1"/>
    <property type="molecule type" value="Genomic_DNA"/>
</dbReference>
<dbReference type="InterPro" id="IPR004107">
    <property type="entry name" value="Integrase_SAM-like_N"/>
</dbReference>
<dbReference type="InterPro" id="IPR011010">
    <property type="entry name" value="DNA_brk_join_enz"/>
</dbReference>
<dbReference type="GO" id="GO:0006310">
    <property type="term" value="P:DNA recombination"/>
    <property type="evidence" value="ECO:0007669"/>
    <property type="project" value="UniProtKB-KW"/>
</dbReference>
<keyword evidence="3" id="KW-0233">DNA recombination</keyword>
<keyword evidence="2" id="KW-0238">DNA-binding</keyword>
<dbReference type="InterPro" id="IPR002104">
    <property type="entry name" value="Integrase_catalytic"/>
</dbReference>